<protein>
    <recommendedName>
        <fullName evidence="1">Cysteine-rich CPCC domain-containing protein</fullName>
    </recommendedName>
</protein>
<feature type="domain" description="Cysteine-rich CPCC" evidence="1">
    <location>
        <begin position="9"/>
        <end position="82"/>
    </location>
</feature>
<sequence>MEYPYTSRYPCPCCGYHTVEEPGHYDLCAICWWEDDPMQSAHPDYCGGANIESLNEAQHNYRCYGAISRGAHPFVRLPHPDEYPDSGR</sequence>
<organism evidence="2 3">
    <name type="scientific">Herpetosiphon gulosus</name>
    <dbReference type="NCBI Taxonomy" id="1973496"/>
    <lineage>
        <taxon>Bacteria</taxon>
        <taxon>Bacillati</taxon>
        <taxon>Chloroflexota</taxon>
        <taxon>Chloroflexia</taxon>
        <taxon>Herpetosiphonales</taxon>
        <taxon>Herpetosiphonaceae</taxon>
        <taxon>Herpetosiphon</taxon>
    </lineage>
</organism>
<comment type="caution">
    <text evidence="2">The sequence shown here is derived from an EMBL/GenBank/DDBJ whole genome shotgun (WGS) entry which is preliminary data.</text>
</comment>
<proteinExistence type="predicted"/>
<dbReference type="RefSeq" id="WP_345724789.1">
    <property type="nucleotide sequence ID" value="NZ_BAABRU010000036.1"/>
</dbReference>
<evidence type="ECO:0000313" key="3">
    <source>
        <dbReference type="Proteomes" id="UP001428290"/>
    </source>
</evidence>
<dbReference type="EMBL" id="BAABRU010000036">
    <property type="protein sequence ID" value="GAA5531212.1"/>
    <property type="molecule type" value="Genomic_DNA"/>
</dbReference>
<name>A0ABP9X757_9CHLR</name>
<dbReference type="Proteomes" id="UP001428290">
    <property type="component" value="Unassembled WGS sequence"/>
</dbReference>
<keyword evidence="3" id="KW-1185">Reference proteome</keyword>
<evidence type="ECO:0000313" key="2">
    <source>
        <dbReference type="EMBL" id="GAA5531212.1"/>
    </source>
</evidence>
<evidence type="ECO:0000259" key="1">
    <source>
        <dbReference type="Pfam" id="PF14206"/>
    </source>
</evidence>
<dbReference type="Pfam" id="PF14206">
    <property type="entry name" value="Cys_rich_CPCC"/>
    <property type="match status" value="1"/>
</dbReference>
<dbReference type="InterPro" id="IPR025983">
    <property type="entry name" value="Cys_rich_CPCC"/>
</dbReference>
<gene>
    <name evidence="2" type="ORF">Hgul01_05037</name>
</gene>
<reference evidence="2 3" key="1">
    <citation type="submission" date="2024-02" db="EMBL/GenBank/DDBJ databases">
        <title>Herpetosiphon gulosus NBRC 112829.</title>
        <authorList>
            <person name="Ichikawa N."/>
            <person name="Katano-Makiyama Y."/>
            <person name="Hidaka K."/>
        </authorList>
    </citation>
    <scope>NUCLEOTIDE SEQUENCE [LARGE SCALE GENOMIC DNA]</scope>
    <source>
        <strain evidence="2 3">NBRC 112829</strain>
    </source>
</reference>
<accession>A0ABP9X757</accession>